<dbReference type="Pfam" id="PF16661">
    <property type="entry name" value="Lactamase_B_6"/>
    <property type="match status" value="1"/>
</dbReference>
<evidence type="ECO:0000313" key="9">
    <source>
        <dbReference type="Proteomes" id="UP000006727"/>
    </source>
</evidence>
<gene>
    <name evidence="8" type="primary">LOC112282027</name>
</gene>
<organism evidence="8 9">
    <name type="scientific">Physcomitrium patens</name>
    <name type="common">Spreading-leaved earth moss</name>
    <name type="synonym">Physcomitrella patens</name>
    <dbReference type="NCBI Taxonomy" id="3218"/>
    <lineage>
        <taxon>Eukaryota</taxon>
        <taxon>Viridiplantae</taxon>
        <taxon>Streptophyta</taxon>
        <taxon>Embryophyta</taxon>
        <taxon>Bryophyta</taxon>
        <taxon>Bryophytina</taxon>
        <taxon>Bryopsida</taxon>
        <taxon>Funariidae</taxon>
        <taxon>Funariales</taxon>
        <taxon>Funariaceae</taxon>
        <taxon>Physcomitrium</taxon>
    </lineage>
</organism>
<dbReference type="SMART" id="SM00849">
    <property type="entry name" value="Lactamase_B"/>
    <property type="match status" value="1"/>
</dbReference>
<dbReference type="InParanoid" id="A0A7I4DR76"/>
<dbReference type="EnsemblPlants" id="Pp3c5_16690V3.4">
    <property type="protein sequence ID" value="Pp3c5_16690V3.4"/>
    <property type="gene ID" value="Pp3c5_16690"/>
</dbReference>
<evidence type="ECO:0000313" key="8">
    <source>
        <dbReference type="EnsemblPlants" id="Pp3c5_16690V3.4"/>
    </source>
</evidence>
<comment type="subcellular location">
    <subcellularLocation>
        <location evidence="1">Nucleus</location>
    </subcellularLocation>
</comment>
<dbReference type="Gene3D" id="3.60.15.10">
    <property type="entry name" value="Ribonuclease Z/Hydroxyacylglutathione hydrolase-like"/>
    <property type="match status" value="1"/>
</dbReference>
<comment type="similarity">
    <text evidence="2">Belongs to the metallo-beta-lactamase superfamily. RNA-metabolizing metallo-beta-lactamase-like family. INTS11 subfamily.</text>
</comment>
<dbReference type="InterPro" id="IPR041897">
    <property type="entry name" value="INTS11-like_MBL-fold"/>
</dbReference>
<keyword evidence="3" id="KW-0378">Hydrolase</keyword>
<reference evidence="8 9" key="2">
    <citation type="journal article" date="2018" name="Plant J.">
        <title>The Physcomitrella patens chromosome-scale assembly reveals moss genome structure and evolution.</title>
        <authorList>
            <person name="Lang D."/>
            <person name="Ullrich K.K."/>
            <person name="Murat F."/>
            <person name="Fuchs J."/>
            <person name="Jenkins J."/>
            <person name="Haas F.B."/>
            <person name="Piednoel M."/>
            <person name="Gundlach H."/>
            <person name="Van Bel M."/>
            <person name="Meyberg R."/>
            <person name="Vives C."/>
            <person name="Morata J."/>
            <person name="Symeonidi A."/>
            <person name="Hiss M."/>
            <person name="Muchero W."/>
            <person name="Kamisugi Y."/>
            <person name="Saleh O."/>
            <person name="Blanc G."/>
            <person name="Decker E.L."/>
            <person name="van Gessel N."/>
            <person name="Grimwood J."/>
            <person name="Hayes R.D."/>
            <person name="Graham S.W."/>
            <person name="Gunter L.E."/>
            <person name="McDaniel S.F."/>
            <person name="Hoernstein S.N.W."/>
            <person name="Larsson A."/>
            <person name="Li F.W."/>
            <person name="Perroud P.F."/>
            <person name="Phillips J."/>
            <person name="Ranjan P."/>
            <person name="Rokshar D.S."/>
            <person name="Rothfels C.J."/>
            <person name="Schneider L."/>
            <person name="Shu S."/>
            <person name="Stevenson D.W."/>
            <person name="Thummler F."/>
            <person name="Tillich M."/>
            <person name="Villarreal Aguilar J.C."/>
            <person name="Widiez T."/>
            <person name="Wong G.K."/>
            <person name="Wymore A."/>
            <person name="Zhang Y."/>
            <person name="Zimmer A.D."/>
            <person name="Quatrano R.S."/>
            <person name="Mayer K.F.X."/>
            <person name="Goodstein D."/>
            <person name="Casacuberta J.M."/>
            <person name="Vandepoele K."/>
            <person name="Reski R."/>
            <person name="Cuming A.C."/>
            <person name="Tuskan G.A."/>
            <person name="Maumus F."/>
            <person name="Salse J."/>
            <person name="Schmutz J."/>
            <person name="Rensing S.A."/>
        </authorList>
    </citation>
    <scope>NUCLEOTIDE SEQUENCE [LARGE SCALE GENOMIC DNA]</scope>
    <source>
        <strain evidence="8 9">cv. Gransden 2004</strain>
    </source>
</reference>
<evidence type="ECO:0008006" key="10">
    <source>
        <dbReference type="Google" id="ProtNLM"/>
    </source>
</evidence>
<feature type="region of interest" description="Disordered" evidence="5">
    <location>
        <begin position="671"/>
        <end position="691"/>
    </location>
</feature>
<dbReference type="Pfam" id="PF10996">
    <property type="entry name" value="Beta-Casp"/>
    <property type="match status" value="1"/>
</dbReference>
<dbReference type="SUPFAM" id="SSF56281">
    <property type="entry name" value="Metallo-hydrolase/oxidoreductase"/>
    <property type="match status" value="1"/>
</dbReference>
<dbReference type="InterPro" id="IPR036866">
    <property type="entry name" value="RibonucZ/Hydroxyglut_hydro"/>
</dbReference>
<dbReference type="EMBL" id="ABEU02000005">
    <property type="status" value="NOT_ANNOTATED_CDS"/>
    <property type="molecule type" value="Genomic_DNA"/>
</dbReference>
<name>A0A7I4DR76_PHYPA</name>
<dbReference type="CDD" id="cd16291">
    <property type="entry name" value="INTS11-like_MBL-fold"/>
    <property type="match status" value="1"/>
</dbReference>
<dbReference type="GO" id="GO:0016787">
    <property type="term" value="F:hydrolase activity"/>
    <property type="evidence" value="ECO:0007669"/>
    <property type="project" value="UniProtKB-KW"/>
</dbReference>
<protein>
    <recommendedName>
        <fullName evidence="10">Cleavage and polyadenylation specificity factor subunit 3-II</fullName>
    </recommendedName>
</protein>
<dbReference type="GO" id="GO:0005634">
    <property type="term" value="C:nucleus"/>
    <property type="evidence" value="ECO:0000318"/>
    <property type="project" value="GO_Central"/>
</dbReference>
<keyword evidence="9" id="KW-1185">Reference proteome</keyword>
<dbReference type="FunCoup" id="A0A7I4DR76">
    <property type="interactions" value="3115"/>
</dbReference>
<dbReference type="FunFam" id="3.40.50.10890:FF:000005">
    <property type="entry name" value="Cleavage and polyadenylation specificity factor subunit 3-II"/>
    <property type="match status" value="1"/>
</dbReference>
<evidence type="ECO:0000256" key="3">
    <source>
        <dbReference type="ARBA" id="ARBA00022801"/>
    </source>
</evidence>
<dbReference type="Proteomes" id="UP000006727">
    <property type="component" value="Chromosome 5"/>
</dbReference>
<evidence type="ECO:0000256" key="2">
    <source>
        <dbReference type="ARBA" id="ARBA00007093"/>
    </source>
</evidence>
<dbReference type="InterPro" id="IPR022712">
    <property type="entry name" value="Beta_Casp"/>
</dbReference>
<dbReference type="InterPro" id="IPR011108">
    <property type="entry name" value="RMMBL"/>
</dbReference>
<keyword evidence="4" id="KW-0539">Nucleus</keyword>
<reference evidence="8" key="3">
    <citation type="submission" date="2020-12" db="UniProtKB">
        <authorList>
            <consortium name="EnsemblPlants"/>
        </authorList>
    </citation>
    <scope>IDENTIFICATION</scope>
</reference>
<dbReference type="InterPro" id="IPR001279">
    <property type="entry name" value="Metallo-B-lactamas"/>
</dbReference>
<dbReference type="GO" id="GO:0016180">
    <property type="term" value="P:snRNA processing"/>
    <property type="evidence" value="ECO:0000318"/>
    <property type="project" value="GO_Central"/>
</dbReference>
<evidence type="ECO:0000256" key="4">
    <source>
        <dbReference type="ARBA" id="ARBA00023242"/>
    </source>
</evidence>
<dbReference type="AlphaFoldDB" id="A0A7I4DR76"/>
<evidence type="ECO:0000259" key="6">
    <source>
        <dbReference type="SMART" id="SM00849"/>
    </source>
</evidence>
<feature type="domain" description="Metallo-beta-lactamase" evidence="6">
    <location>
        <begin position="15"/>
        <end position="232"/>
    </location>
</feature>
<dbReference type="SMART" id="SM01027">
    <property type="entry name" value="Beta-Casp"/>
    <property type="match status" value="1"/>
</dbReference>
<proteinExistence type="inferred from homology"/>
<sequence>MLIKCVPLGAGQDVGKSCVIVTIGGKNIMFDCGMHMGYQDERRYPDFSFISKSGDFTHVIDCVIVTHFHLDHIGALPYFTEVCGYDGPIYMTYPTKALAPLMLEDYRKVMVERKGEQEQFSVLQIQKCMKKVTAVDLRQTIKVGADLEFRAYYAGHVLGAAMFWVKAGDDTVVYTGDYNMTPDRHLGAAQIDRLEPDLLITESTYATTVRDSKRAREREFLKAVHKCVAAGGKVLIPVFALGRAQVFWFLYSTTPFHFIELCILLDEYWERTNLDMPIYISAGLTMQANVYYKLLISWTNQKVKDTYVTRNTFDFKHVIPFERSKIDAPGPCVLFATPGMLSGGLSLEVFKHWAPSESNMIILPGFCVAGTVGSKLMPGKPAKIDLDKRTTLDVRCQIQHLSFSAHTDAKGILDLVRHVAPRNVVLVHGEKPKMAILKKKISSDLCIPCYDPANLETVEITPRCPIKVGVSKQFLESNLKKSEQECILDVPLEEEGSQTEIVASLDLSQLQTEDRQFQLPRAREDILVNGFVIMEDSLRIKVIHPDEASSVLGLTRHHMSFSCLCPIYPAHNDGKNDLPVRCPSPVDLNAAEDGRQETLVGIKRQEEEPSKKRHRMDLQRNLSLDLEREPVLEESTEDACEFESSSRDFFNGPPQETNHNTVRGLGGGISLDINATPDPSTPAESPSVGSRGQDMEFVSVWPAQSQQRLEPLSVLHVIFMCLVMQLGEGVVEEKHECIQGRSIRISVSPEGKNLDLENVSHSNDGMTTTKPVVVLLCEWSSEAQILADRILNVLTKLKLKL</sequence>
<dbReference type="Gene3D" id="3.40.50.10890">
    <property type="match status" value="1"/>
</dbReference>
<dbReference type="PANTHER" id="PTHR11203">
    <property type="entry name" value="CLEAVAGE AND POLYADENYLATION SPECIFICITY FACTOR FAMILY MEMBER"/>
    <property type="match status" value="1"/>
</dbReference>
<evidence type="ECO:0000256" key="1">
    <source>
        <dbReference type="ARBA" id="ARBA00004123"/>
    </source>
</evidence>
<dbReference type="FunFam" id="3.60.15.10:FF:000028">
    <property type="entry name" value="Integrator complex subunit 11 isoform X3"/>
    <property type="match status" value="1"/>
</dbReference>
<dbReference type="PANTHER" id="PTHR11203:SF37">
    <property type="entry name" value="INTEGRATOR COMPLEX SUBUNIT 11"/>
    <property type="match status" value="1"/>
</dbReference>
<accession>A0A7I4DR76</accession>
<evidence type="ECO:0000259" key="7">
    <source>
        <dbReference type="SMART" id="SM01027"/>
    </source>
</evidence>
<dbReference type="Pfam" id="PF07521">
    <property type="entry name" value="RMMBL"/>
    <property type="match status" value="1"/>
</dbReference>
<reference evidence="8 9" key="1">
    <citation type="journal article" date="2008" name="Science">
        <title>The Physcomitrella genome reveals evolutionary insights into the conquest of land by plants.</title>
        <authorList>
            <person name="Rensing S."/>
            <person name="Lang D."/>
            <person name="Zimmer A."/>
            <person name="Terry A."/>
            <person name="Salamov A."/>
            <person name="Shapiro H."/>
            <person name="Nishiyama T."/>
            <person name="Perroud P.-F."/>
            <person name="Lindquist E."/>
            <person name="Kamisugi Y."/>
            <person name="Tanahashi T."/>
            <person name="Sakakibara K."/>
            <person name="Fujita T."/>
            <person name="Oishi K."/>
            <person name="Shin-I T."/>
            <person name="Kuroki Y."/>
            <person name="Toyoda A."/>
            <person name="Suzuki Y."/>
            <person name="Hashimoto A."/>
            <person name="Yamaguchi K."/>
            <person name="Sugano A."/>
            <person name="Kohara Y."/>
            <person name="Fujiyama A."/>
            <person name="Anterola A."/>
            <person name="Aoki S."/>
            <person name="Ashton N."/>
            <person name="Barbazuk W.B."/>
            <person name="Barker E."/>
            <person name="Bennetzen J."/>
            <person name="Bezanilla M."/>
            <person name="Blankenship R."/>
            <person name="Cho S.H."/>
            <person name="Dutcher S."/>
            <person name="Estelle M."/>
            <person name="Fawcett J.A."/>
            <person name="Gundlach H."/>
            <person name="Hanada K."/>
            <person name="Heyl A."/>
            <person name="Hicks K.A."/>
            <person name="Hugh J."/>
            <person name="Lohr M."/>
            <person name="Mayer K."/>
            <person name="Melkozernov A."/>
            <person name="Murata T."/>
            <person name="Nelson D."/>
            <person name="Pils B."/>
            <person name="Prigge M."/>
            <person name="Reiss B."/>
            <person name="Renner T."/>
            <person name="Rombauts S."/>
            <person name="Rushton P."/>
            <person name="Sanderfoot A."/>
            <person name="Schween G."/>
            <person name="Shiu S.-H."/>
            <person name="Stueber K."/>
            <person name="Theodoulou F.L."/>
            <person name="Tu H."/>
            <person name="Van de Peer Y."/>
            <person name="Verrier P.J."/>
            <person name="Waters E."/>
            <person name="Wood A."/>
            <person name="Yang L."/>
            <person name="Cove D."/>
            <person name="Cuming A."/>
            <person name="Hasebe M."/>
            <person name="Lucas S."/>
            <person name="Mishler D.B."/>
            <person name="Reski R."/>
            <person name="Grigoriev I."/>
            <person name="Quatrano R.S."/>
            <person name="Boore J.L."/>
        </authorList>
    </citation>
    <scope>NUCLEOTIDE SEQUENCE [LARGE SCALE GENOMIC DNA]</scope>
    <source>
        <strain evidence="8 9">cv. Gransden 2004</strain>
    </source>
</reference>
<dbReference type="Gramene" id="Pp3c5_16690V3.4">
    <property type="protein sequence ID" value="Pp3c5_16690V3.4"/>
    <property type="gene ID" value="Pp3c5_16690"/>
</dbReference>
<evidence type="ECO:0000256" key="5">
    <source>
        <dbReference type="SAM" id="MobiDB-lite"/>
    </source>
</evidence>
<feature type="domain" description="Beta-Casp" evidence="7">
    <location>
        <begin position="258"/>
        <end position="376"/>
    </location>
</feature>
<dbReference type="GO" id="GO:0004521">
    <property type="term" value="F:RNA endonuclease activity"/>
    <property type="evidence" value="ECO:0000318"/>
    <property type="project" value="GO_Central"/>
</dbReference>
<dbReference type="InterPro" id="IPR050698">
    <property type="entry name" value="MBL"/>
</dbReference>